<accession>A0A6M6JL21</accession>
<sequence>MVLVPQAKIAVPRLPPGFVERAALRADLDPAAPADVVLVCAPAGYGKTLLLADWARSSTLTDTAWVTVDRDDNDPGRLWAAVVAALATCPSVPSAGEPHIGADQRRAPDPDQLAESLLALPRPVHLVLDDVHELVEPQVLRALARFLTIMPSTVRLVLASRLDPPLSLPRLRLAGRLRELRAAQMAFTPDQAGALLAGAGLELSRPQVDVLHRRTGGWPAGLRLAALGLAESADREAFLTQFSGDDRSVADYLIGEILSDLPADVQEFLRVISISDPVPVGLAAELTGRDAAGGVLDALERQTSLVTATGPGRDAYQVQELLRTHLLAELRRLGVRRTADLHGAAARWWAAQDQPVDALEHATRSGDTPLVAELLHRFAVRLVLAGDHGPLRRAMTTIGAPATTSDPTLALASALTHLEAGELSAAQSDLRRGRRSSPADGGADLAVLRAVADQLAAVPSGPVPATVAELEVLSAEPELEALARLTRGSSQLGHHDLVGAGTELRAALALSRRHAFDYLAMQCLALLGVVAGTTGDMRAMRTASGQALDIAADHGWESTQWSGAASAMTSYTALLRADPTVAEHRSAEALLGGTVAWSPALRYVLRAVHGAAVFDLGDRAAGLAELQQARSEFGDHDGSEEQCAAAAMLEFRAAQLLGHSVATRTVLTWLAEHLGDVGEAAVMRAWTDAAAGRHEHARALLRPVLDGPVATVLPHTVVDAWLIETSIALTAGERPAARRALLSALTAAELIDAVRPFAHAGPGVREMLVHQRGSFGASDAFVDRALAAGAGRGHEEALLSERELTVLELLPSLLSLDEIAADIIVSVNTVKSHVRSIYSKLGVSSRRLAVLTARERGLLGSSVH</sequence>
<name>A0A6M6JL21_9PSEU</name>
<dbReference type="Proteomes" id="UP000505377">
    <property type="component" value="Chromosome"/>
</dbReference>
<dbReference type="KEGG" id="pbro:HOP40_21030"/>
<feature type="domain" description="HTH luxR-type" evidence="1">
    <location>
        <begin position="792"/>
        <end position="857"/>
    </location>
</feature>
<dbReference type="GO" id="GO:0006355">
    <property type="term" value="P:regulation of DNA-templated transcription"/>
    <property type="evidence" value="ECO:0007669"/>
    <property type="project" value="InterPro"/>
</dbReference>
<dbReference type="GO" id="GO:0003677">
    <property type="term" value="F:DNA binding"/>
    <property type="evidence" value="ECO:0007669"/>
    <property type="project" value="InterPro"/>
</dbReference>
<dbReference type="InterPro" id="IPR036388">
    <property type="entry name" value="WH-like_DNA-bd_sf"/>
</dbReference>
<organism evidence="2 3">
    <name type="scientific">Pseudonocardia broussonetiae</name>
    <dbReference type="NCBI Taxonomy" id="2736640"/>
    <lineage>
        <taxon>Bacteria</taxon>
        <taxon>Bacillati</taxon>
        <taxon>Actinomycetota</taxon>
        <taxon>Actinomycetes</taxon>
        <taxon>Pseudonocardiales</taxon>
        <taxon>Pseudonocardiaceae</taxon>
        <taxon>Pseudonocardia</taxon>
    </lineage>
</organism>
<reference evidence="2 3" key="1">
    <citation type="submission" date="2020-05" db="EMBL/GenBank/DDBJ databases">
        <authorList>
            <person name="Mo P."/>
        </authorList>
    </citation>
    <scope>NUCLEOTIDE SEQUENCE [LARGE SCALE GENOMIC DNA]</scope>
    <source>
        <strain evidence="2 3">Gen01</strain>
    </source>
</reference>
<dbReference type="SMART" id="SM00421">
    <property type="entry name" value="HTH_LUXR"/>
    <property type="match status" value="1"/>
</dbReference>
<dbReference type="InterPro" id="IPR027417">
    <property type="entry name" value="P-loop_NTPase"/>
</dbReference>
<dbReference type="Gene3D" id="1.10.10.10">
    <property type="entry name" value="Winged helix-like DNA-binding domain superfamily/Winged helix DNA-binding domain"/>
    <property type="match status" value="1"/>
</dbReference>
<evidence type="ECO:0000313" key="2">
    <source>
        <dbReference type="EMBL" id="QJY47975.1"/>
    </source>
</evidence>
<dbReference type="AlphaFoldDB" id="A0A6M6JL21"/>
<keyword evidence="3" id="KW-1185">Reference proteome</keyword>
<proteinExistence type="predicted"/>
<dbReference type="PROSITE" id="PS50043">
    <property type="entry name" value="HTH_LUXR_2"/>
    <property type="match status" value="1"/>
</dbReference>
<dbReference type="InterPro" id="IPR059106">
    <property type="entry name" value="WHD_MalT"/>
</dbReference>
<dbReference type="Pfam" id="PF25873">
    <property type="entry name" value="WHD_MalT"/>
    <property type="match status" value="1"/>
</dbReference>
<dbReference type="InterPro" id="IPR011990">
    <property type="entry name" value="TPR-like_helical_dom_sf"/>
</dbReference>
<dbReference type="InterPro" id="IPR000792">
    <property type="entry name" value="Tscrpt_reg_LuxR_C"/>
</dbReference>
<dbReference type="SUPFAM" id="SSF46894">
    <property type="entry name" value="C-terminal effector domain of the bipartite response regulators"/>
    <property type="match status" value="1"/>
</dbReference>
<gene>
    <name evidence="2" type="ORF">HOP40_21030</name>
</gene>
<dbReference type="CDD" id="cd06170">
    <property type="entry name" value="LuxR_C_like"/>
    <property type="match status" value="1"/>
</dbReference>
<dbReference type="EMBL" id="CP053564">
    <property type="protein sequence ID" value="QJY47975.1"/>
    <property type="molecule type" value="Genomic_DNA"/>
</dbReference>
<dbReference type="Gene3D" id="1.25.40.10">
    <property type="entry name" value="Tetratricopeptide repeat domain"/>
    <property type="match status" value="1"/>
</dbReference>
<evidence type="ECO:0000259" key="1">
    <source>
        <dbReference type="PROSITE" id="PS50043"/>
    </source>
</evidence>
<protein>
    <submittedName>
        <fullName evidence="2">LuxR family transcriptional regulator</fullName>
    </submittedName>
</protein>
<dbReference type="RefSeq" id="WP_172161172.1">
    <property type="nucleotide sequence ID" value="NZ_CP053564.1"/>
</dbReference>
<dbReference type="Pfam" id="PF00196">
    <property type="entry name" value="GerE"/>
    <property type="match status" value="1"/>
</dbReference>
<evidence type="ECO:0000313" key="3">
    <source>
        <dbReference type="Proteomes" id="UP000505377"/>
    </source>
</evidence>
<dbReference type="InterPro" id="IPR016032">
    <property type="entry name" value="Sig_transdc_resp-reg_C-effctor"/>
</dbReference>
<dbReference type="Gene3D" id="3.40.50.300">
    <property type="entry name" value="P-loop containing nucleotide triphosphate hydrolases"/>
    <property type="match status" value="1"/>
</dbReference>
<dbReference type="SUPFAM" id="SSF52540">
    <property type="entry name" value="P-loop containing nucleoside triphosphate hydrolases"/>
    <property type="match status" value="1"/>
</dbReference>